<dbReference type="RefSeq" id="WP_059744718.1">
    <property type="nucleotide sequence ID" value="NZ_LRDC01000009.1"/>
</dbReference>
<protein>
    <recommendedName>
        <fullName evidence="3">HEPN domain-containing protein</fullName>
    </recommendedName>
</protein>
<organism evidence="1">
    <name type="scientific">Shewanella frigidimarina</name>
    <dbReference type="NCBI Taxonomy" id="56812"/>
    <lineage>
        <taxon>Bacteria</taxon>
        <taxon>Pseudomonadati</taxon>
        <taxon>Pseudomonadota</taxon>
        <taxon>Gammaproteobacteria</taxon>
        <taxon>Alteromonadales</taxon>
        <taxon>Shewanellaceae</taxon>
        <taxon>Shewanella</taxon>
    </lineage>
</organism>
<evidence type="ECO:0000313" key="2">
    <source>
        <dbReference type="Proteomes" id="UP000055702"/>
    </source>
</evidence>
<sequence>MLFERLIEHRHYLIHQATLTVDYYPESLKSDIKSIEFAVSAIYEDITRKYGWEHDTSDAI</sequence>
<dbReference type="EMBL" id="LRDC01000009">
    <property type="protein sequence ID" value="KVX02788.1"/>
    <property type="molecule type" value="Genomic_DNA"/>
</dbReference>
<proteinExistence type="predicted"/>
<dbReference type="AlphaFoldDB" id="A0A106C213"/>
<dbReference type="Proteomes" id="UP000055702">
    <property type="component" value="Unassembled WGS sequence"/>
</dbReference>
<reference evidence="1 2" key="1">
    <citation type="submission" date="2016-01" db="EMBL/GenBank/DDBJ databases">
        <title>Draft genome of the antarctic isolate Shewanella frigidimarina Ag06-30.</title>
        <authorList>
            <person name="Parmeciano Di Noto G."/>
            <person name="Vazquez S."/>
            <person name="Mac Cormack W."/>
            <person name="Iriarte A."/>
            <person name="Quiroga C."/>
        </authorList>
    </citation>
    <scope>NUCLEOTIDE SEQUENCE [LARGE SCALE GENOMIC DNA]</scope>
    <source>
        <strain evidence="1 2">Ag06-30</strain>
    </source>
</reference>
<accession>A0A106C213</accession>
<comment type="caution">
    <text evidence="1">The sequence shown here is derived from an EMBL/GenBank/DDBJ whole genome shotgun (WGS) entry which is preliminary data.</text>
</comment>
<evidence type="ECO:0000313" key="1">
    <source>
        <dbReference type="EMBL" id="KVX02788.1"/>
    </source>
</evidence>
<name>A0A106C213_SHEFR</name>
<evidence type="ECO:0008006" key="3">
    <source>
        <dbReference type="Google" id="ProtNLM"/>
    </source>
</evidence>
<gene>
    <name evidence="1" type="ORF">AWJ07_11920</name>
</gene>